<evidence type="ECO:0000259" key="2">
    <source>
        <dbReference type="PROSITE" id="PS51707"/>
    </source>
</evidence>
<dbReference type="Gene3D" id="2.40.320.10">
    <property type="entry name" value="Hypothetical Protein Pfu-838710-001"/>
    <property type="match status" value="1"/>
</dbReference>
<keyword evidence="4" id="KW-1185">Reference proteome</keyword>
<dbReference type="InterPro" id="IPR033469">
    <property type="entry name" value="CYTH-like_dom_sf"/>
</dbReference>
<dbReference type="PIRSF" id="PIRSF016487">
    <property type="entry name" value="CYTH_UCP016487"/>
    <property type="match status" value="1"/>
</dbReference>
<dbReference type="SUPFAM" id="SSF55154">
    <property type="entry name" value="CYTH-like phosphatases"/>
    <property type="match status" value="1"/>
</dbReference>
<dbReference type="InterPro" id="IPR023577">
    <property type="entry name" value="CYTH_domain"/>
</dbReference>
<dbReference type="RefSeq" id="WP_116679913.1">
    <property type="nucleotide sequence ID" value="NZ_JBGXZY010000039.1"/>
</dbReference>
<dbReference type="InterPro" id="IPR012042">
    <property type="entry name" value="NeuTTM/CthTTM-like"/>
</dbReference>
<proteinExistence type="predicted"/>
<organism evidence="3 4">
    <name type="scientific">Porphyromonas loveana</name>
    <dbReference type="NCBI Taxonomy" id="1884669"/>
    <lineage>
        <taxon>Bacteria</taxon>
        <taxon>Pseudomonadati</taxon>
        <taxon>Bacteroidota</taxon>
        <taxon>Bacteroidia</taxon>
        <taxon>Bacteroidales</taxon>
        <taxon>Porphyromonadaceae</taxon>
        <taxon>Porphyromonas</taxon>
    </lineage>
</organism>
<feature type="active site" description="Proton acceptor" evidence="1">
    <location>
        <position position="28"/>
    </location>
</feature>
<name>A0A2U1F6L3_9PORP</name>
<protein>
    <submittedName>
        <fullName evidence="3">CYTH domain-containing protein</fullName>
    </submittedName>
</protein>
<dbReference type="CDD" id="cd07891">
    <property type="entry name" value="CYTH-like_CthTTM-like_1"/>
    <property type="match status" value="1"/>
</dbReference>
<dbReference type="AlphaFoldDB" id="A0A2U1F6L3"/>
<gene>
    <name evidence="3" type="ORF">C7382_11731</name>
</gene>
<comment type="caution">
    <text evidence="3">The sequence shown here is derived from an EMBL/GenBank/DDBJ whole genome shotgun (WGS) entry which is preliminary data.</text>
</comment>
<dbReference type="Pfam" id="PF01928">
    <property type="entry name" value="CYTH"/>
    <property type="match status" value="1"/>
</dbReference>
<evidence type="ECO:0000313" key="4">
    <source>
        <dbReference type="Proteomes" id="UP000245462"/>
    </source>
</evidence>
<dbReference type="PANTHER" id="PTHR40114">
    <property type="entry name" value="SLR0698 PROTEIN"/>
    <property type="match status" value="1"/>
</dbReference>
<feature type="domain" description="CYTH" evidence="2">
    <location>
        <begin position="1"/>
        <end position="148"/>
    </location>
</feature>
<dbReference type="OrthoDB" id="9805588at2"/>
<evidence type="ECO:0000256" key="1">
    <source>
        <dbReference type="PIRSR" id="PIRSR016487-1"/>
    </source>
</evidence>
<evidence type="ECO:0000313" key="3">
    <source>
        <dbReference type="EMBL" id="PVZ07837.1"/>
    </source>
</evidence>
<dbReference type="EMBL" id="QEKY01000017">
    <property type="protein sequence ID" value="PVZ07837.1"/>
    <property type="molecule type" value="Genomic_DNA"/>
</dbReference>
<dbReference type="SMART" id="SM01118">
    <property type="entry name" value="CYTH"/>
    <property type="match status" value="1"/>
</dbReference>
<dbReference type="PROSITE" id="PS51707">
    <property type="entry name" value="CYTH"/>
    <property type="match status" value="1"/>
</dbReference>
<dbReference type="PANTHER" id="PTHR40114:SF1">
    <property type="entry name" value="SLR0698 PROTEIN"/>
    <property type="match status" value="1"/>
</dbReference>
<dbReference type="GeneID" id="94551383"/>
<reference evidence="3 4" key="1">
    <citation type="submission" date="2018-04" db="EMBL/GenBank/DDBJ databases">
        <title>Genomic Encyclopedia of Type Strains, Phase IV (KMG-IV): sequencing the most valuable type-strain genomes for metagenomic binning, comparative biology and taxonomic classification.</title>
        <authorList>
            <person name="Goeker M."/>
        </authorList>
    </citation>
    <scope>NUCLEOTIDE SEQUENCE [LARGE SCALE GENOMIC DNA]</scope>
    <source>
        <strain evidence="3 4">DSM 28520</strain>
    </source>
</reference>
<accession>A0A2U1F6L3</accession>
<dbReference type="Proteomes" id="UP000245462">
    <property type="component" value="Unassembled WGS sequence"/>
</dbReference>
<sequence>MEIERKFLVRNDDFKAQAVKVRHITQGYLVADGVRTVRIRLCEEEACITVKGKTQAGGFSRHEYEYALPLEDAKEMLSLCLPGYIRKTRYCIPYEGHMWEVDVFEGLHHGLVIAEVELQREDEDVALPDWIDHEVTGDKRYYNSFIAGIQR</sequence>